<evidence type="ECO:0000313" key="4">
    <source>
        <dbReference type="Proteomes" id="UP000198866"/>
    </source>
</evidence>
<accession>A0A1H6X3G9</accession>
<dbReference type="Gene3D" id="3.40.50.720">
    <property type="entry name" value="NAD(P)-binding Rossmann-like Domain"/>
    <property type="match status" value="1"/>
</dbReference>
<dbReference type="InterPro" id="IPR036291">
    <property type="entry name" value="NAD(P)-bd_dom_sf"/>
</dbReference>
<feature type="signal peptide" evidence="1">
    <location>
        <begin position="1"/>
        <end position="18"/>
    </location>
</feature>
<feature type="chain" id="PRO_5011702963" evidence="1">
    <location>
        <begin position="19"/>
        <end position="368"/>
    </location>
</feature>
<dbReference type="STRING" id="667676.SAMN05192539_1007227"/>
<reference evidence="4" key="1">
    <citation type="submission" date="2016-10" db="EMBL/GenBank/DDBJ databases">
        <authorList>
            <person name="Varghese N."/>
            <person name="Submissions S."/>
        </authorList>
    </citation>
    <scope>NUCLEOTIDE SEQUENCE [LARGE SCALE GENOMIC DNA]</scope>
    <source>
        <strain evidence="4">LMG 26031</strain>
    </source>
</reference>
<dbReference type="SUPFAM" id="SSF51735">
    <property type="entry name" value="NAD(P)-binding Rossmann-fold domains"/>
    <property type="match status" value="1"/>
</dbReference>
<dbReference type="AlphaFoldDB" id="A0A1H6X3G9"/>
<proteinExistence type="predicted"/>
<dbReference type="Pfam" id="PF07993">
    <property type="entry name" value="NAD_binding_4"/>
    <property type="match status" value="1"/>
</dbReference>
<keyword evidence="1" id="KW-0732">Signal</keyword>
<sequence>MKTFMLTGATGFVGSALAARLMVSGNAVVALSRNDPDGSRTRHAVLDAAAGCGIDIAGRMAPRFRVLNAGDSPLADVLDRDLVRNVDAFWHCAAEMTYSSSKLVHAFRTNVCDTVALYRKFADQQTSCRRFYYVSTAYTAGMRGGDAAELLHIGNPCINTYQLTKWCAEQSLFALHAERKLPVTIFRPTIVVGHSQSGWTRRNGFGMYMFVDAINAARRLGIAKVRFDLPDGVRPDLVTVDRLVEDMAGLTFRATQGTGFEIFQCSGGRELTTRQVVSTIGETAGVSVEYGAPLTAVEQRIDRAIDANRPFASTDWAFGRSRLDEALGRREISPPVTKALLERLVAWYRQSPDADIRATHGANPEVAA</sequence>
<evidence type="ECO:0000313" key="3">
    <source>
        <dbReference type="EMBL" id="SEJ19590.1"/>
    </source>
</evidence>
<gene>
    <name evidence="3" type="ORF">SAMN05192539_1007227</name>
</gene>
<dbReference type="InterPro" id="IPR013120">
    <property type="entry name" value="FAR_NAD-bd"/>
</dbReference>
<evidence type="ECO:0000256" key="1">
    <source>
        <dbReference type="SAM" id="SignalP"/>
    </source>
</evidence>
<protein>
    <submittedName>
        <fullName evidence="3">Nucleoside-diphosphate-sugar epimerase</fullName>
    </submittedName>
</protein>
<evidence type="ECO:0000259" key="2">
    <source>
        <dbReference type="Pfam" id="PF07993"/>
    </source>
</evidence>
<name>A0A1H6X3G9_9BURK</name>
<dbReference type="EMBL" id="FNYE01000007">
    <property type="protein sequence ID" value="SEJ19590.1"/>
    <property type="molecule type" value="Genomic_DNA"/>
</dbReference>
<keyword evidence="4" id="KW-1185">Reference proteome</keyword>
<feature type="domain" description="Thioester reductase (TE)" evidence="2">
    <location>
        <begin position="6"/>
        <end position="218"/>
    </location>
</feature>
<organism evidence="3 4">
    <name type="scientific">Paraburkholderia diazotrophica</name>
    <dbReference type="NCBI Taxonomy" id="667676"/>
    <lineage>
        <taxon>Bacteria</taxon>
        <taxon>Pseudomonadati</taxon>
        <taxon>Pseudomonadota</taxon>
        <taxon>Betaproteobacteria</taxon>
        <taxon>Burkholderiales</taxon>
        <taxon>Burkholderiaceae</taxon>
        <taxon>Paraburkholderia</taxon>
    </lineage>
</organism>
<dbReference type="Proteomes" id="UP000198866">
    <property type="component" value="Unassembled WGS sequence"/>
</dbReference>
<dbReference type="PANTHER" id="PTHR43000">
    <property type="entry name" value="DTDP-D-GLUCOSE 4,6-DEHYDRATASE-RELATED"/>
    <property type="match status" value="1"/>
</dbReference>